<organism evidence="2 3">
    <name type="scientific">Mucuna pruriens</name>
    <name type="common">Velvet bean</name>
    <name type="synonym">Dolichos pruriens</name>
    <dbReference type="NCBI Taxonomy" id="157652"/>
    <lineage>
        <taxon>Eukaryota</taxon>
        <taxon>Viridiplantae</taxon>
        <taxon>Streptophyta</taxon>
        <taxon>Embryophyta</taxon>
        <taxon>Tracheophyta</taxon>
        <taxon>Spermatophyta</taxon>
        <taxon>Magnoliopsida</taxon>
        <taxon>eudicotyledons</taxon>
        <taxon>Gunneridae</taxon>
        <taxon>Pentapetalae</taxon>
        <taxon>rosids</taxon>
        <taxon>fabids</taxon>
        <taxon>Fabales</taxon>
        <taxon>Fabaceae</taxon>
        <taxon>Papilionoideae</taxon>
        <taxon>50 kb inversion clade</taxon>
        <taxon>NPAAA clade</taxon>
        <taxon>indigoferoid/millettioid clade</taxon>
        <taxon>Phaseoleae</taxon>
        <taxon>Mucuna</taxon>
    </lineage>
</organism>
<dbReference type="PANTHER" id="PTHR32108:SF9">
    <property type="entry name" value="REVERSE TRANSCRIPTASE RNASE H-LIKE DOMAIN-CONTAINING PROTEIN"/>
    <property type="match status" value="1"/>
</dbReference>
<dbReference type="PANTHER" id="PTHR32108">
    <property type="entry name" value="DNA-DIRECTED RNA POLYMERASE SUBUNIT ALPHA"/>
    <property type="match status" value="1"/>
</dbReference>
<keyword evidence="3" id="KW-1185">Reference proteome</keyword>
<dbReference type="AlphaFoldDB" id="A0A371IBT8"/>
<gene>
    <name evidence="2" type="ORF">CR513_02660</name>
</gene>
<comment type="caution">
    <text evidence="2">The sequence shown here is derived from an EMBL/GenBank/DDBJ whole genome shotgun (WGS) entry which is preliminary data.</text>
</comment>
<dbReference type="CDD" id="cd00303">
    <property type="entry name" value="retropepsin_like"/>
    <property type="match status" value="1"/>
</dbReference>
<dbReference type="Gene3D" id="2.40.70.10">
    <property type="entry name" value="Acid Proteases"/>
    <property type="match status" value="1"/>
</dbReference>
<feature type="region of interest" description="Disordered" evidence="1">
    <location>
        <begin position="1"/>
        <end position="26"/>
    </location>
</feature>
<proteinExistence type="predicted"/>
<evidence type="ECO:0000313" key="2">
    <source>
        <dbReference type="EMBL" id="RDY12506.1"/>
    </source>
</evidence>
<dbReference type="OrthoDB" id="1736143at2759"/>
<dbReference type="Proteomes" id="UP000257109">
    <property type="component" value="Unassembled WGS sequence"/>
</dbReference>
<evidence type="ECO:0000313" key="3">
    <source>
        <dbReference type="Proteomes" id="UP000257109"/>
    </source>
</evidence>
<feature type="non-terminal residue" evidence="2">
    <location>
        <position position="1"/>
    </location>
</feature>
<protein>
    <submittedName>
        <fullName evidence="2">Uncharacterized protein</fullName>
    </submittedName>
</protein>
<accession>A0A371IBT8</accession>
<reference evidence="2" key="1">
    <citation type="submission" date="2018-05" db="EMBL/GenBank/DDBJ databases">
        <title>Draft genome of Mucuna pruriens seed.</title>
        <authorList>
            <person name="Nnadi N.E."/>
            <person name="Vos R."/>
            <person name="Hasami M.H."/>
            <person name="Devisetty U.K."/>
            <person name="Aguiy J.C."/>
        </authorList>
    </citation>
    <scope>NUCLEOTIDE SEQUENCE [LARGE SCALE GENOMIC DNA]</scope>
    <source>
        <strain evidence="2">JCA_2017</strain>
    </source>
</reference>
<sequence>MNNNPLPTHRGPSINTMSHEYPRHESDQPIYQDNHAVPWRYNMGEVIPMNQEKARSPVKVTNLAETGGTTRSGRVYTLVALRKKDLSLGEKGETVDNAKGITMGREAAKFLKLITLVRISLLSLFINSEDHYNLLLKILNEAHVAQDITIEKFRGIVNNLTVGSHLSFFEEEVLVEGRGHNQPPHIAIKCGDYMIARVLIDNGSSLNVIPKTTLDRLHSISSQLKANSIVVRAFDGSKREVMGEITLPIRIWPVMFDITFHVMDIWPAYSCLLGRPWIHAVEAVHSSLHQRVKFITGKLPSQIDNMTFVHEDPNQSDKPIKDEGMDAETLVKMERWIEREGPKFQSFVEELEGINLGDETEKKEVQMGKQMPPDLRKHADVFAWSYRDMPGLGREVVEHKLPLLLSSAPVQQQLRRMKPKVALKIKEEVEK</sequence>
<dbReference type="SUPFAM" id="SSF50630">
    <property type="entry name" value="Acid proteases"/>
    <property type="match status" value="1"/>
</dbReference>
<evidence type="ECO:0000256" key="1">
    <source>
        <dbReference type="SAM" id="MobiDB-lite"/>
    </source>
</evidence>
<dbReference type="InterPro" id="IPR021109">
    <property type="entry name" value="Peptidase_aspartic_dom_sf"/>
</dbReference>
<name>A0A371IBT8_MUCPR</name>
<dbReference type="EMBL" id="QJKJ01000454">
    <property type="protein sequence ID" value="RDY12506.1"/>
    <property type="molecule type" value="Genomic_DNA"/>
</dbReference>